<reference evidence="2 3" key="1">
    <citation type="submission" date="2023-07" db="EMBL/GenBank/DDBJ databases">
        <title>Paenibacillus sp. JX-17 nov. isolated from soil.</title>
        <authorList>
            <person name="Wan Y."/>
            <person name="Liu B."/>
        </authorList>
    </citation>
    <scope>NUCLEOTIDE SEQUENCE [LARGE SCALE GENOMIC DNA]</scope>
    <source>
        <strain evidence="2 3">JX-17</strain>
    </source>
</reference>
<organism evidence="2 3">
    <name type="scientific">Paenibacillus lacisoli</name>
    <dbReference type="NCBI Taxonomy" id="3064525"/>
    <lineage>
        <taxon>Bacteria</taxon>
        <taxon>Bacillati</taxon>
        <taxon>Bacillota</taxon>
        <taxon>Bacilli</taxon>
        <taxon>Bacillales</taxon>
        <taxon>Paenibacillaceae</taxon>
        <taxon>Paenibacillus</taxon>
    </lineage>
</organism>
<dbReference type="InterPro" id="IPR036237">
    <property type="entry name" value="Xyl_isomerase-like_sf"/>
</dbReference>
<dbReference type="EMBL" id="JAUQTB010000024">
    <property type="protein sequence ID" value="MDO7908833.1"/>
    <property type="molecule type" value="Genomic_DNA"/>
</dbReference>
<dbReference type="PANTHER" id="PTHR12110:SF41">
    <property type="entry name" value="INOSOSE DEHYDRATASE"/>
    <property type="match status" value="1"/>
</dbReference>
<evidence type="ECO:0000259" key="1">
    <source>
        <dbReference type="Pfam" id="PF01261"/>
    </source>
</evidence>
<evidence type="ECO:0000313" key="3">
    <source>
        <dbReference type="Proteomes" id="UP001240171"/>
    </source>
</evidence>
<dbReference type="Pfam" id="PF01261">
    <property type="entry name" value="AP_endonuc_2"/>
    <property type="match status" value="1"/>
</dbReference>
<protein>
    <submittedName>
        <fullName evidence="2">Sugar phosphate isomerase/epimerase</fullName>
    </submittedName>
</protein>
<feature type="domain" description="Xylose isomerase-like TIM barrel" evidence="1">
    <location>
        <begin position="25"/>
        <end position="294"/>
    </location>
</feature>
<dbReference type="GO" id="GO:0016853">
    <property type="term" value="F:isomerase activity"/>
    <property type="evidence" value="ECO:0007669"/>
    <property type="project" value="UniProtKB-KW"/>
</dbReference>
<comment type="caution">
    <text evidence="2">The sequence shown here is derived from an EMBL/GenBank/DDBJ whole genome shotgun (WGS) entry which is preliminary data.</text>
</comment>
<accession>A0ABT9CMK7</accession>
<keyword evidence="2" id="KW-0413">Isomerase</keyword>
<sequence length="296" mass="33378">MAISAGLNVYSVAHELAADYFGTLKKLAAAGYANLELIGFNIIKGTSFLDEHTPESVKSRLDELGLFAVAAHEGVAPGKEIVAHDWRRVMQYYEVLDCRRIVIPSIWIENREQALQAADQLNKVGQHLGEHGFQLYLHNHAHEFRRVEEGAEQTLFDLVVAHTDPQQVRFELDLAWVMRGGADPLQVLTRLAGRCDMIHQKDINRGLAGSLNLLAHREGDVPEDRNEPASLRSVYRDRNRPDDFVDLGTGLMNLEAAYDQIRKWGHVRYALVENESASTDKLKSVENDLRVLQSYL</sequence>
<dbReference type="SUPFAM" id="SSF51658">
    <property type="entry name" value="Xylose isomerase-like"/>
    <property type="match status" value="1"/>
</dbReference>
<dbReference type="InterPro" id="IPR050312">
    <property type="entry name" value="IolE/XylAMocC-like"/>
</dbReference>
<dbReference type="PANTHER" id="PTHR12110">
    <property type="entry name" value="HYDROXYPYRUVATE ISOMERASE"/>
    <property type="match status" value="1"/>
</dbReference>
<keyword evidence="3" id="KW-1185">Reference proteome</keyword>
<dbReference type="Proteomes" id="UP001240171">
    <property type="component" value="Unassembled WGS sequence"/>
</dbReference>
<dbReference type="Gene3D" id="3.20.20.150">
    <property type="entry name" value="Divalent-metal-dependent TIM barrel enzymes"/>
    <property type="match status" value="1"/>
</dbReference>
<proteinExistence type="predicted"/>
<name>A0ABT9CMK7_9BACL</name>
<dbReference type="InterPro" id="IPR013022">
    <property type="entry name" value="Xyl_isomerase-like_TIM-brl"/>
</dbReference>
<evidence type="ECO:0000313" key="2">
    <source>
        <dbReference type="EMBL" id="MDO7908833.1"/>
    </source>
</evidence>
<dbReference type="RefSeq" id="WP_305026056.1">
    <property type="nucleotide sequence ID" value="NZ_JAUQTB010000024.1"/>
</dbReference>
<gene>
    <name evidence="2" type="ORF">Q5741_20825</name>
</gene>